<comment type="caution">
    <text evidence="2">The sequence shown here is derived from an EMBL/GenBank/DDBJ whole genome shotgun (WGS) entry which is preliminary data.</text>
</comment>
<organism evidence="2 3">
    <name type="scientific">Marinicella sediminis</name>
    <dbReference type="NCBI Taxonomy" id="1792834"/>
    <lineage>
        <taxon>Bacteria</taxon>
        <taxon>Pseudomonadati</taxon>
        <taxon>Pseudomonadota</taxon>
        <taxon>Gammaproteobacteria</taxon>
        <taxon>Lysobacterales</taxon>
        <taxon>Marinicellaceae</taxon>
        <taxon>Marinicella</taxon>
    </lineage>
</organism>
<dbReference type="RefSeq" id="WP_157892731.1">
    <property type="nucleotide sequence ID" value="NZ_JBHRTS010000005.1"/>
</dbReference>
<keyword evidence="1" id="KW-1133">Transmembrane helix</keyword>
<accession>A0ABV7JET2</accession>
<dbReference type="EMBL" id="JBHRTS010000005">
    <property type="protein sequence ID" value="MFC3194738.1"/>
    <property type="molecule type" value="Genomic_DNA"/>
</dbReference>
<name>A0ABV7JET2_9GAMM</name>
<gene>
    <name evidence="2" type="ORF">ACFODZ_10860</name>
</gene>
<feature type="transmembrane region" description="Helical" evidence="1">
    <location>
        <begin position="216"/>
        <end position="236"/>
    </location>
</feature>
<keyword evidence="1" id="KW-0812">Transmembrane</keyword>
<evidence type="ECO:0000313" key="3">
    <source>
        <dbReference type="Proteomes" id="UP001595533"/>
    </source>
</evidence>
<proteinExistence type="predicted"/>
<keyword evidence="3" id="KW-1185">Reference proteome</keyword>
<keyword evidence="1" id="KW-0472">Membrane</keyword>
<reference evidence="3" key="1">
    <citation type="journal article" date="2019" name="Int. J. Syst. Evol. Microbiol.">
        <title>The Global Catalogue of Microorganisms (GCM) 10K type strain sequencing project: providing services to taxonomists for standard genome sequencing and annotation.</title>
        <authorList>
            <consortium name="The Broad Institute Genomics Platform"/>
            <consortium name="The Broad Institute Genome Sequencing Center for Infectious Disease"/>
            <person name="Wu L."/>
            <person name="Ma J."/>
        </authorList>
    </citation>
    <scope>NUCLEOTIDE SEQUENCE [LARGE SCALE GENOMIC DNA]</scope>
    <source>
        <strain evidence="3">KCTC 42953</strain>
    </source>
</reference>
<evidence type="ECO:0000313" key="2">
    <source>
        <dbReference type="EMBL" id="MFC3194738.1"/>
    </source>
</evidence>
<sequence length="244" mass="27786">MHNLSAKFSIVSLLVLLISFINRNEIPADLPLLPELNIDPVQRAVNQAPFMTTYNDEQFLVKPRFDYRLNGLVVSYRLHDSENGMMLHALSKDHLNVADFCVVWGDSANPELLQDFDFSNGQFTCNYGSQSRQAWDAFNHHQLSNNHLLAADEFVRDTIKDIQIGDQITLSGWLANYQNPTGYERATSTTRTDTGNGACETIFVNDISIVRPMNSFWRQLMMFSLGAFLISTFLYFTSPYVPNK</sequence>
<dbReference type="Proteomes" id="UP001595533">
    <property type="component" value="Unassembled WGS sequence"/>
</dbReference>
<evidence type="ECO:0000256" key="1">
    <source>
        <dbReference type="SAM" id="Phobius"/>
    </source>
</evidence>
<protein>
    <submittedName>
        <fullName evidence="2">Uncharacterized protein</fullName>
    </submittedName>
</protein>